<dbReference type="SMART" id="SM00448">
    <property type="entry name" value="REC"/>
    <property type="match status" value="2"/>
</dbReference>
<dbReference type="RefSeq" id="WP_153714299.1">
    <property type="nucleotide sequence ID" value="NZ_CP045871.1"/>
</dbReference>
<evidence type="ECO:0000313" key="4">
    <source>
        <dbReference type="EMBL" id="QGG80795.1"/>
    </source>
</evidence>
<keyword evidence="1 2" id="KW-0597">Phosphoprotein</keyword>
<evidence type="ECO:0000256" key="1">
    <source>
        <dbReference type="ARBA" id="ARBA00022553"/>
    </source>
</evidence>
<feature type="domain" description="Response regulatory" evidence="3">
    <location>
        <begin position="9"/>
        <end position="126"/>
    </location>
</feature>
<dbReference type="InterPro" id="IPR050595">
    <property type="entry name" value="Bact_response_regulator"/>
</dbReference>
<dbReference type="Gene3D" id="3.40.50.2300">
    <property type="match status" value="2"/>
</dbReference>
<keyword evidence="5" id="KW-1185">Reference proteome</keyword>
<dbReference type="EMBL" id="CP045871">
    <property type="protein sequence ID" value="QGG80795.1"/>
    <property type="molecule type" value="Genomic_DNA"/>
</dbReference>
<dbReference type="Proteomes" id="UP000388235">
    <property type="component" value="Chromosome"/>
</dbReference>
<gene>
    <name evidence="4" type="ORF">GH975_09530</name>
</gene>
<dbReference type="InterPro" id="IPR001789">
    <property type="entry name" value="Sig_transdc_resp-reg_receiver"/>
</dbReference>
<dbReference type="SUPFAM" id="SSF52172">
    <property type="entry name" value="CheY-like"/>
    <property type="match status" value="2"/>
</dbReference>
<proteinExistence type="predicted"/>
<evidence type="ECO:0000256" key="2">
    <source>
        <dbReference type="PROSITE-ProRule" id="PRU00169"/>
    </source>
</evidence>
<organism evidence="4 5">
    <name type="scientific">Litorivicinus lipolyticus</name>
    <dbReference type="NCBI Taxonomy" id="418701"/>
    <lineage>
        <taxon>Bacteria</taxon>
        <taxon>Pseudomonadati</taxon>
        <taxon>Pseudomonadota</taxon>
        <taxon>Gammaproteobacteria</taxon>
        <taxon>Oceanospirillales</taxon>
        <taxon>Litorivicinaceae</taxon>
        <taxon>Litorivicinus</taxon>
    </lineage>
</organism>
<dbReference type="GO" id="GO:0000160">
    <property type="term" value="P:phosphorelay signal transduction system"/>
    <property type="evidence" value="ECO:0007669"/>
    <property type="project" value="InterPro"/>
</dbReference>
<accession>A0A5Q2QID4</accession>
<reference evidence="4 5" key="1">
    <citation type="submission" date="2019-11" db="EMBL/GenBank/DDBJ databases">
        <authorList>
            <person name="Khan S.A."/>
            <person name="Jeon C.O."/>
            <person name="Chun B.H."/>
        </authorList>
    </citation>
    <scope>NUCLEOTIDE SEQUENCE [LARGE SCALE GENOMIC DNA]</scope>
    <source>
        <strain evidence="4 5">IMCC 1097</strain>
    </source>
</reference>
<dbReference type="OrthoDB" id="9800897at2"/>
<dbReference type="PANTHER" id="PTHR44591:SF3">
    <property type="entry name" value="RESPONSE REGULATORY DOMAIN-CONTAINING PROTEIN"/>
    <property type="match status" value="1"/>
</dbReference>
<feature type="domain" description="Response regulatory" evidence="3">
    <location>
        <begin position="145"/>
        <end position="262"/>
    </location>
</feature>
<dbReference type="Pfam" id="PF00072">
    <property type="entry name" value="Response_reg"/>
    <property type="match status" value="2"/>
</dbReference>
<comment type="caution">
    <text evidence="2">Lacks conserved residue(s) required for the propagation of feature annotation.</text>
</comment>
<dbReference type="InterPro" id="IPR011006">
    <property type="entry name" value="CheY-like_superfamily"/>
</dbReference>
<dbReference type="AlphaFoldDB" id="A0A5Q2QID4"/>
<evidence type="ECO:0000259" key="3">
    <source>
        <dbReference type="PROSITE" id="PS50110"/>
    </source>
</evidence>
<dbReference type="PANTHER" id="PTHR44591">
    <property type="entry name" value="STRESS RESPONSE REGULATOR PROTEIN 1"/>
    <property type="match status" value="1"/>
</dbReference>
<name>A0A5Q2QID4_9GAMM</name>
<evidence type="ECO:0000313" key="5">
    <source>
        <dbReference type="Proteomes" id="UP000388235"/>
    </source>
</evidence>
<dbReference type="KEGG" id="llp:GH975_09530"/>
<dbReference type="PROSITE" id="PS50110">
    <property type="entry name" value="RESPONSE_REGULATORY"/>
    <property type="match status" value="2"/>
</dbReference>
<feature type="modified residue" description="4-aspartylphosphate" evidence="2">
    <location>
        <position position="195"/>
    </location>
</feature>
<sequence length="263" mass="29010">MSLALSDLLLLVVEPSSMQQKALSALLRARGVQHIVTAKTGNEAFTLLQSQTPDLVLSSFYLDDMTGSDLVRGMRREDALAHVPFVLVSSETRFEPLDPIRQAGVIALIDKRAPEQGLDEALAATLEYLQPSRIDLGNIDSEDVVIGLADDSRMARRHMLRTLNALGFERIHCVEDGAQAQQLIAEQNLDILITDLHMPNVDGEALCRWVRNESAQNSIPILAVTSDTDQQRLDSVMQAGANHVCTKPFDINHLCQLLPQLLK</sequence>
<protein>
    <submittedName>
        <fullName evidence="4">Response regulator</fullName>
    </submittedName>
</protein>